<evidence type="ECO:0000313" key="2">
    <source>
        <dbReference type="EMBL" id="NGO79476.1"/>
    </source>
</evidence>
<dbReference type="Gene3D" id="1.25.40.10">
    <property type="entry name" value="Tetratricopeptide repeat domain"/>
    <property type="match status" value="3"/>
</dbReference>
<feature type="region of interest" description="Disordered" evidence="1">
    <location>
        <begin position="90"/>
        <end position="121"/>
    </location>
</feature>
<protein>
    <submittedName>
        <fullName evidence="2">Trypsin-like peptidase domain-containing protein</fullName>
    </submittedName>
</protein>
<dbReference type="Gene3D" id="2.40.10.10">
    <property type="entry name" value="Trypsin-like serine proteases"/>
    <property type="match status" value="1"/>
</dbReference>
<dbReference type="Gene3D" id="3.40.50.300">
    <property type="entry name" value="P-loop containing nucleotide triphosphate hydrolases"/>
    <property type="match status" value="1"/>
</dbReference>
<gene>
    <name evidence="2" type="ORF">G6045_28050</name>
</gene>
<accession>A0A6G4XPH4</accession>
<dbReference type="SUPFAM" id="SSF48452">
    <property type="entry name" value="TPR-like"/>
    <property type="match status" value="1"/>
</dbReference>
<sequence length="1328" mass="144735">MIDGRVVEVWCDGGYGSGYLVGPRHVLTALHVVAAGVRDTDRIFQEAPRAVRHRTSILTRSAAGGQWCEATVVWPDPDGTDAHDVALLTTEQPLSEPKPKPEPVPEPESDAANRREPAARWGRLTTLSPDVRCEFTGFAAVQSYATETPGTLLRDLERMPGSIVPGTGTRAGYLFVRPDHPLSRAAWQGMSGAAVLCNGLVTAVVLATGPAGDGRLVCRPVDTLFADQGFRAALGTGPSVEPVEFSPFLARPARRPSSSFSPVSLLRAENKAARFHGREDELRRLMDWCGEEASPPVRMLSGPGGQGKTRLALELMTRLGADWSCGFLEATTPADTAAVAGLIRQAARPTLLVVDYAETRPRRTLDRPGQIEELVDAMASAQHGTALRLLLISRSAGDWWEQVRRQSDELLHTAEVAELAPLERSPQGRRQLYEDAWTDFAVRLEAALPGWRSPEPAPPDLRHERYDAALAVQMEALAALLEPARDIGDRRAEEVILDHEERYWSKAARAAGIQAHERTQRRAVAAAALYGAADEPQAERLLAALPGLSATDEDQQLRIRLWLKDLYPAPSGEAGAYWGSLQPDLLAEYLVADELRNGADLLGSMVERCAPQQIRRGLTVLARAGLHQSDVDDRVRALVPALGENLPEAVRVVAETENPGPLLDALTGLDRGRLATAELVRLVDAIPLHSQRLAHLAAEIAADVAAHWRGAVAADGSEANRRRLAGALQDESARLEGVGRRGLSLRNLEEAVALREALPADSAEHRRELASLYQALTVELAANGRTREAAQRAQQAFETLNSLEDEDLSIGPLLRAIGTLGLRLMELGRHEEAVERIAWVTRSYDTLVAAEEAEGTAGRGATDGLRADRARWQANLATALHHAGRHDEALAEGERVVAVRRELAAARPDIHLPGLALSLHNLVGFRWVAGDPSAMEAAYEVVEIYESLTRSNPAAHLPHFVSSVRSFMSRSIRTPGDDSRQVTQVALLVSQLYGHLRESKPWVYLPALVTTVHLPVADASGEEKAMHMVMDHGTGEPRDVRQADEAVSLYRNLCKVDRRLYEPYLARALTALADHLDAAGDPSGALKTIEALIVLQRAPVDRSDEVRSHLLWAVNDAVRRLAEAERYDEAVPYARELVAVLREMSDQADVEWRTNMAAALCNIFNMVADSSKREYVLEEIVEFAQLCDGLVGDLDNWMLKAFGGKLARLIGVVTDCDRPKTAVDLAETAFRLATALYRRTREGGGRGLVPPLLMLGECYRLAGRVGDAVRAVVQGIAYARQLGLSTLEAQAWEVLALAARANRQEAEAAWYGTVQDAPFPEFRFGGNG</sequence>
<dbReference type="InterPro" id="IPR009003">
    <property type="entry name" value="Peptidase_S1_PA"/>
</dbReference>
<dbReference type="Pfam" id="PF13365">
    <property type="entry name" value="Trypsin_2"/>
    <property type="match status" value="1"/>
</dbReference>
<dbReference type="InterPro" id="IPR043504">
    <property type="entry name" value="Peptidase_S1_PA_chymotrypsin"/>
</dbReference>
<organism evidence="2 3">
    <name type="scientific">Streptomyces mesophilus</name>
    <dbReference type="NCBI Taxonomy" id="1775132"/>
    <lineage>
        <taxon>Bacteria</taxon>
        <taxon>Bacillati</taxon>
        <taxon>Actinomycetota</taxon>
        <taxon>Actinomycetes</taxon>
        <taxon>Kitasatosporales</taxon>
        <taxon>Streptomycetaceae</taxon>
        <taxon>Streptomyces</taxon>
    </lineage>
</organism>
<keyword evidence="3" id="KW-1185">Reference proteome</keyword>
<dbReference type="InterPro" id="IPR016024">
    <property type="entry name" value="ARM-type_fold"/>
</dbReference>
<name>A0A6G4XPH4_9ACTN</name>
<evidence type="ECO:0000313" key="3">
    <source>
        <dbReference type="Proteomes" id="UP000481109"/>
    </source>
</evidence>
<dbReference type="RefSeq" id="WP_165334918.1">
    <property type="nucleotide sequence ID" value="NZ_JAAKZW010000153.1"/>
</dbReference>
<proteinExistence type="predicted"/>
<dbReference type="InterPro" id="IPR027417">
    <property type="entry name" value="P-loop_NTPase"/>
</dbReference>
<evidence type="ECO:0000256" key="1">
    <source>
        <dbReference type="SAM" id="MobiDB-lite"/>
    </source>
</evidence>
<dbReference type="InterPro" id="IPR011990">
    <property type="entry name" value="TPR-like_helical_dom_sf"/>
</dbReference>
<comment type="caution">
    <text evidence="2">The sequence shown here is derived from an EMBL/GenBank/DDBJ whole genome shotgun (WGS) entry which is preliminary data.</text>
</comment>
<dbReference type="SUPFAM" id="SSF48371">
    <property type="entry name" value="ARM repeat"/>
    <property type="match status" value="1"/>
</dbReference>
<dbReference type="SUPFAM" id="SSF50494">
    <property type="entry name" value="Trypsin-like serine proteases"/>
    <property type="match status" value="1"/>
</dbReference>
<dbReference type="EMBL" id="JAAKZW010000153">
    <property type="protein sequence ID" value="NGO79476.1"/>
    <property type="molecule type" value="Genomic_DNA"/>
</dbReference>
<dbReference type="Proteomes" id="UP000481109">
    <property type="component" value="Unassembled WGS sequence"/>
</dbReference>
<reference evidence="2 3" key="1">
    <citation type="submission" date="2020-02" db="EMBL/GenBank/DDBJ databases">
        <title>Whole-genome analyses of novel actinobacteria.</title>
        <authorList>
            <person name="Sahin N."/>
            <person name="Tokatli A."/>
        </authorList>
    </citation>
    <scope>NUCLEOTIDE SEQUENCE [LARGE SCALE GENOMIC DNA]</scope>
    <source>
        <strain evidence="2 3">YC504</strain>
    </source>
</reference>
<dbReference type="SUPFAM" id="SSF52540">
    <property type="entry name" value="P-loop containing nucleoside triphosphate hydrolases"/>
    <property type="match status" value="1"/>
</dbReference>